<dbReference type="InterPro" id="IPR038375">
    <property type="entry name" value="NDUFAF7_sf"/>
</dbReference>
<evidence type="ECO:0000256" key="2">
    <source>
        <dbReference type="ARBA" id="ARBA00022679"/>
    </source>
</evidence>
<keyword evidence="4" id="KW-1185">Reference proteome</keyword>
<accession>A0ABY7MCM8</accession>
<evidence type="ECO:0000313" key="3">
    <source>
        <dbReference type="EMBL" id="WBL37513.1"/>
    </source>
</evidence>
<dbReference type="Gene3D" id="3.40.50.12710">
    <property type="match status" value="1"/>
</dbReference>
<dbReference type="GO" id="GO:0008168">
    <property type="term" value="F:methyltransferase activity"/>
    <property type="evidence" value="ECO:0007669"/>
    <property type="project" value="UniProtKB-KW"/>
</dbReference>
<dbReference type="EMBL" id="CP115149">
    <property type="protein sequence ID" value="WBL37513.1"/>
    <property type="molecule type" value="Genomic_DNA"/>
</dbReference>
<keyword evidence="1 3" id="KW-0489">Methyltransferase</keyword>
<keyword evidence="2 3" id="KW-0808">Transferase</keyword>
<reference evidence="3 4" key="1">
    <citation type="journal article" date="2023" name="ISME J.">
        <title>Thermophilic Dehalococcoidia with unusual traits shed light on an unexpected past.</title>
        <authorList>
            <person name="Palmer M."/>
            <person name="Covington J.K."/>
            <person name="Zhou E.M."/>
            <person name="Thomas S.C."/>
            <person name="Habib N."/>
            <person name="Seymour C.O."/>
            <person name="Lai D."/>
            <person name="Johnston J."/>
            <person name="Hashimi A."/>
            <person name="Jiao J.Y."/>
            <person name="Muok A.R."/>
            <person name="Liu L."/>
            <person name="Xian W.D."/>
            <person name="Zhi X.Y."/>
            <person name="Li M.M."/>
            <person name="Silva L.P."/>
            <person name="Bowen B.P."/>
            <person name="Louie K."/>
            <person name="Briegel A."/>
            <person name="Pett-Ridge J."/>
            <person name="Weber P.K."/>
            <person name="Tocheva E.I."/>
            <person name="Woyke T."/>
            <person name="Northen T.R."/>
            <person name="Mayali X."/>
            <person name="Li W.J."/>
            <person name="Hedlund B.P."/>
        </authorList>
    </citation>
    <scope>NUCLEOTIDE SEQUENCE [LARGE SCALE GENOMIC DNA]</scope>
    <source>
        <strain evidence="3 4">YIM 72310</strain>
    </source>
</reference>
<organism evidence="3 4">
    <name type="scientific">Tepidiforma flava</name>
    <dbReference type="NCBI Taxonomy" id="3004094"/>
    <lineage>
        <taxon>Bacteria</taxon>
        <taxon>Bacillati</taxon>
        <taxon>Chloroflexota</taxon>
        <taxon>Tepidiformia</taxon>
        <taxon>Tepidiformales</taxon>
        <taxon>Tepidiformaceae</taxon>
        <taxon>Tepidiforma</taxon>
    </lineage>
</organism>
<proteinExistence type="predicted"/>
<dbReference type="InterPro" id="IPR003788">
    <property type="entry name" value="NDUFAF7"/>
</dbReference>
<dbReference type="EC" id="2.1.1.-" evidence="3"/>
<dbReference type="Pfam" id="PF02636">
    <property type="entry name" value="Methyltransf_28"/>
    <property type="match status" value="1"/>
</dbReference>
<protein>
    <submittedName>
        <fullName evidence="3">SAM-dependent methyltransferase</fullName>
        <ecNumber evidence="3">2.1.1.-</ecNumber>
    </submittedName>
</protein>
<dbReference type="GO" id="GO:0032259">
    <property type="term" value="P:methylation"/>
    <property type="evidence" value="ECO:0007669"/>
    <property type="project" value="UniProtKB-KW"/>
</dbReference>
<name>A0ABY7MCM8_9CHLR</name>
<sequence length="205" mass="22676">MANELFDAFPVRVFEGSPRGPVEVFVRWDGDQFVEERGPIATMDDAPAEGRFEVNPAAYPAMVSLCGLVERGAVLVFDYGYPQEELWAPWRRQGTLLCFYRHTAHENPYIHVGEQDLTSHVNLSELLAAVEDAGMQPWGPVSQQEFLYSVGLGGLVEAARGDLQEYFTRRRALEQLTDGAGLGRIRVIAGTRGIDGPPPGFEPLP</sequence>
<evidence type="ECO:0000313" key="4">
    <source>
        <dbReference type="Proteomes" id="UP001212803"/>
    </source>
</evidence>
<evidence type="ECO:0000256" key="1">
    <source>
        <dbReference type="ARBA" id="ARBA00022603"/>
    </source>
</evidence>
<dbReference type="PANTHER" id="PTHR12049">
    <property type="entry name" value="PROTEIN ARGININE METHYLTRANSFERASE NDUFAF7, MITOCHONDRIAL"/>
    <property type="match status" value="1"/>
</dbReference>
<dbReference type="Proteomes" id="UP001212803">
    <property type="component" value="Chromosome"/>
</dbReference>
<dbReference type="SUPFAM" id="SSF53335">
    <property type="entry name" value="S-adenosyl-L-methionine-dependent methyltransferases"/>
    <property type="match status" value="1"/>
</dbReference>
<gene>
    <name evidence="3" type="ORF">O0235_02715</name>
</gene>
<dbReference type="InterPro" id="IPR029063">
    <property type="entry name" value="SAM-dependent_MTases_sf"/>
</dbReference>
<dbReference type="PANTHER" id="PTHR12049:SF7">
    <property type="entry name" value="PROTEIN ARGININE METHYLTRANSFERASE NDUFAF7, MITOCHONDRIAL"/>
    <property type="match status" value="1"/>
</dbReference>